<dbReference type="Pfam" id="PF15613">
    <property type="entry name" value="WSD"/>
    <property type="match status" value="1"/>
</dbReference>
<dbReference type="GO" id="GO:0005634">
    <property type="term" value="C:nucleus"/>
    <property type="evidence" value="ECO:0007669"/>
    <property type="project" value="UniProtKB-SubCell"/>
</dbReference>
<dbReference type="Pfam" id="PF10537">
    <property type="entry name" value="WAC_Acf1_DNA_bd"/>
    <property type="match status" value="1"/>
</dbReference>
<evidence type="ECO:0000259" key="7">
    <source>
        <dbReference type="PROSITE" id="PS51136"/>
    </source>
</evidence>
<organism evidence="8 9">
    <name type="scientific">Panaeolus cyanescens</name>
    <dbReference type="NCBI Taxonomy" id="181874"/>
    <lineage>
        <taxon>Eukaryota</taxon>
        <taxon>Fungi</taxon>
        <taxon>Dikarya</taxon>
        <taxon>Basidiomycota</taxon>
        <taxon>Agaricomycotina</taxon>
        <taxon>Agaricomycetes</taxon>
        <taxon>Agaricomycetidae</taxon>
        <taxon>Agaricales</taxon>
        <taxon>Agaricineae</taxon>
        <taxon>Galeropsidaceae</taxon>
        <taxon>Panaeolus</taxon>
    </lineage>
</organism>
<reference evidence="8 9" key="1">
    <citation type="journal article" date="2018" name="Evol. Lett.">
        <title>Horizontal gene cluster transfer increased hallucinogenic mushroom diversity.</title>
        <authorList>
            <person name="Reynolds H.T."/>
            <person name="Vijayakumar V."/>
            <person name="Gluck-Thaler E."/>
            <person name="Korotkin H.B."/>
            <person name="Matheny P.B."/>
            <person name="Slot J.C."/>
        </authorList>
    </citation>
    <scope>NUCLEOTIDE SEQUENCE [LARGE SCALE GENOMIC DNA]</scope>
    <source>
        <strain evidence="8 9">2629</strain>
    </source>
</reference>
<dbReference type="STRING" id="181874.A0A409W970"/>
<evidence type="ECO:0000259" key="6">
    <source>
        <dbReference type="PROSITE" id="PS50827"/>
    </source>
</evidence>
<dbReference type="GO" id="GO:0000785">
    <property type="term" value="C:chromatin"/>
    <property type="evidence" value="ECO:0007669"/>
    <property type="project" value="UniProtKB-ARBA"/>
</dbReference>
<evidence type="ECO:0000256" key="4">
    <source>
        <dbReference type="PROSITE-ProRule" id="PRU00475"/>
    </source>
</evidence>
<protein>
    <recommendedName>
        <fullName evidence="10">WAC domain-containing protein</fullName>
    </recommendedName>
</protein>
<dbReference type="InterPro" id="IPR018501">
    <property type="entry name" value="DDT_dom"/>
</dbReference>
<dbReference type="GO" id="GO:0000781">
    <property type="term" value="C:chromosome, telomeric region"/>
    <property type="evidence" value="ECO:0007669"/>
    <property type="project" value="GOC"/>
</dbReference>
<sequence length="942" mass="107070">MPTCRRKRVVLTEPSETLLQALKTDPHRQVFYLHQTGEIFETYEAYAARMSFYRLRQFQCEVTGKSGLDYFQAVESERQEARTLHSRFPEPLKPAVLKAVQWRMFTTFLNSIHSSPDPSRLPLFTEVMGRLDHLVEAVYDRFKDRYFPTEKVVVDLAGVKFLARVEKVYPPKYNADAKARDAHMDPASSSTLEDEPPHVIGGDLKIPLPDANTNDNPALYYYWVHLIELERDKSHEKGKSSVKITEADKRLVGSLIEVQCGMMSRDRLSFSKSILRRFIRDCVDRDAAVASPWTVKPPIARHYGVDTVMPEETRQGVENIKKGEIDKRKKAWEDKEGPPVKKQKKMTAAQEEKLEKKEREAREKSEKQRLAKEEAERLAAEKKKKKPVRYPTEDLDIRISDKDKKAGMRVTRPLANKTCLPFNDTPGVFEAFLMTWNFLVVYGQPLHLSVFTLDEFEHALRHTAADQPCPLLAEVHSTLIYNLRTVSFVRHSVIIHLLKKQEDADSAGESDSVLGVSVDELTTAMADVGNNWERVPLRHSEGREGWEEALVGCLKDHANGINFPNIQTILTKLLFAPADDQAGSPQDVSMEPDQPTLSVASSPSEQYYHLPPEDRISILSFMCNLAISSKSVHTHMESCEEQLTALRKEKIEVNRQKKQYQEEMANLAGEAKDENGTTNGDDAVTQDASELSDASEASESAQPASKKGSKAKDSLRLKAHTIAHSKEREAARAKQASQKQAIAEHRRLDEEVNKLERRLESIEREFRKLLGGVRVKPLGRDRFYNRIWWFDGMGSASLVGSGGIALYGTGRIFIQGPSEFDMELLRKKQLEEEEDIDARRREEEGDEGVLKSGEWAVYSEIEELDAFVSWLNPKGHRELALKTALTKWWTHITGGMRKRIADINANAKLPDARRSSRKTALGYDVSRDPYMLWTNRKAINAS</sequence>
<dbReference type="PANTHER" id="PTHR32075:SF6">
    <property type="entry name" value="ISWI CHROMATIN-REMODELING COMPLEX SUBUNIT YPL216W-RELATED"/>
    <property type="match status" value="1"/>
</dbReference>
<dbReference type="InterPro" id="IPR028941">
    <property type="entry name" value="WHIM2_dom"/>
</dbReference>
<comment type="caution">
    <text evidence="8">The sequence shown here is derived from an EMBL/GenBank/DDBJ whole genome shotgun (WGS) entry which is preliminary data.</text>
</comment>
<feature type="compositionally biased region" description="Basic and acidic residues" evidence="5">
    <location>
        <begin position="350"/>
        <end position="381"/>
    </location>
</feature>
<dbReference type="InterPro" id="IPR028942">
    <property type="entry name" value="WHIM1_dom"/>
</dbReference>
<feature type="domain" description="WAC" evidence="7">
    <location>
        <begin position="28"/>
        <end position="160"/>
    </location>
</feature>
<gene>
    <name evidence="8" type="ORF">CVT24_010290</name>
</gene>
<dbReference type="PROSITE" id="PS50827">
    <property type="entry name" value="DDT"/>
    <property type="match status" value="1"/>
</dbReference>
<evidence type="ECO:0000313" key="9">
    <source>
        <dbReference type="Proteomes" id="UP000284842"/>
    </source>
</evidence>
<dbReference type="AlphaFoldDB" id="A0A409W970"/>
<dbReference type="GO" id="GO:0031509">
    <property type="term" value="P:subtelomeric heterochromatin formation"/>
    <property type="evidence" value="ECO:0007669"/>
    <property type="project" value="TreeGrafter"/>
</dbReference>
<dbReference type="InterPro" id="IPR013136">
    <property type="entry name" value="WSTF_Acf1_Cbp146"/>
</dbReference>
<keyword evidence="2" id="KW-0175">Coiled coil</keyword>
<keyword evidence="3 4" id="KW-0539">Nucleus</keyword>
<proteinExistence type="predicted"/>
<evidence type="ECO:0000256" key="1">
    <source>
        <dbReference type="ARBA" id="ARBA00004123"/>
    </source>
</evidence>
<evidence type="ECO:0000256" key="3">
    <source>
        <dbReference type="ARBA" id="ARBA00023242"/>
    </source>
</evidence>
<feature type="compositionally biased region" description="Polar residues" evidence="5">
    <location>
        <begin position="595"/>
        <end position="605"/>
    </location>
</feature>
<accession>A0A409W970</accession>
<dbReference type="Proteomes" id="UP000284842">
    <property type="component" value="Unassembled WGS sequence"/>
</dbReference>
<dbReference type="EMBL" id="NHTK01005706">
    <property type="protein sequence ID" value="PPQ75039.1"/>
    <property type="molecule type" value="Genomic_DNA"/>
</dbReference>
<dbReference type="Pfam" id="PF15612">
    <property type="entry name" value="WHIM1"/>
    <property type="match status" value="1"/>
</dbReference>
<dbReference type="PROSITE" id="PS51136">
    <property type="entry name" value="WAC"/>
    <property type="match status" value="1"/>
</dbReference>
<evidence type="ECO:0000313" key="8">
    <source>
        <dbReference type="EMBL" id="PPQ75039.1"/>
    </source>
</evidence>
<evidence type="ECO:0008006" key="10">
    <source>
        <dbReference type="Google" id="ProtNLM"/>
    </source>
</evidence>
<feature type="region of interest" description="Disordered" evidence="5">
    <location>
        <begin position="725"/>
        <end position="744"/>
    </location>
</feature>
<evidence type="ECO:0000256" key="2">
    <source>
        <dbReference type="ARBA" id="ARBA00023054"/>
    </source>
</evidence>
<keyword evidence="9" id="KW-1185">Reference proteome</keyword>
<feature type="region of interest" description="Disordered" evidence="5">
    <location>
        <begin position="669"/>
        <end position="716"/>
    </location>
</feature>
<evidence type="ECO:0000256" key="5">
    <source>
        <dbReference type="SAM" id="MobiDB-lite"/>
    </source>
</evidence>
<feature type="region of interest" description="Disordered" evidence="5">
    <location>
        <begin position="581"/>
        <end position="608"/>
    </location>
</feature>
<dbReference type="InParanoid" id="A0A409W970"/>
<comment type="subcellular location">
    <subcellularLocation>
        <location evidence="1 4">Nucleus</location>
    </subcellularLocation>
</comment>
<feature type="compositionally biased region" description="Basic and acidic residues" evidence="5">
    <location>
        <begin position="320"/>
        <end position="339"/>
    </location>
</feature>
<dbReference type="Pfam" id="PF02791">
    <property type="entry name" value="DDT"/>
    <property type="match status" value="1"/>
</dbReference>
<feature type="compositionally biased region" description="Low complexity" evidence="5">
    <location>
        <begin position="688"/>
        <end position="705"/>
    </location>
</feature>
<dbReference type="PANTHER" id="PTHR32075">
    <property type="entry name" value="ISWI CHROMATIN-REMODELING COMPLEX SUBUNIT YPL216W-RELATED"/>
    <property type="match status" value="1"/>
</dbReference>
<feature type="region of interest" description="Disordered" evidence="5">
    <location>
        <begin position="320"/>
        <end position="389"/>
    </location>
</feature>
<name>A0A409W970_9AGAR</name>
<dbReference type="OrthoDB" id="332390at2759"/>
<feature type="domain" description="DDT" evidence="6">
    <location>
        <begin position="426"/>
        <end position="489"/>
    </location>
</feature>